<dbReference type="GO" id="GO:0005524">
    <property type="term" value="F:ATP binding"/>
    <property type="evidence" value="ECO:0007669"/>
    <property type="project" value="UniProtKB-UniRule"/>
</dbReference>
<dbReference type="PANTHER" id="PTHR43445">
    <property type="entry name" value="UDP-N-ACETYLMURAMATE--L-ALANINE LIGASE-RELATED"/>
    <property type="match status" value="1"/>
</dbReference>
<evidence type="ECO:0000256" key="12">
    <source>
        <dbReference type="ARBA" id="ARBA00023316"/>
    </source>
</evidence>
<keyword evidence="15" id="KW-0472">Membrane</keyword>
<dbReference type="InterPro" id="IPR000713">
    <property type="entry name" value="Mur_ligase_N"/>
</dbReference>
<evidence type="ECO:0000259" key="17">
    <source>
        <dbReference type="Pfam" id="PF02875"/>
    </source>
</evidence>
<evidence type="ECO:0000256" key="2">
    <source>
        <dbReference type="ARBA" id="ARBA00004752"/>
    </source>
</evidence>
<dbReference type="InterPro" id="IPR050061">
    <property type="entry name" value="MurCDEF_pg_biosynth"/>
</dbReference>
<dbReference type="GO" id="GO:0071555">
    <property type="term" value="P:cell wall organization"/>
    <property type="evidence" value="ECO:0007669"/>
    <property type="project" value="UniProtKB-KW"/>
</dbReference>
<dbReference type="Gene3D" id="3.40.1190.10">
    <property type="entry name" value="Mur-like, catalytic domain"/>
    <property type="match status" value="1"/>
</dbReference>
<evidence type="ECO:0000259" key="16">
    <source>
        <dbReference type="Pfam" id="PF01225"/>
    </source>
</evidence>
<comment type="pathway">
    <text evidence="2 14">Cell wall biogenesis; peptidoglycan biosynthesis.</text>
</comment>
<dbReference type="InterPro" id="IPR004101">
    <property type="entry name" value="Mur_ligase_C"/>
</dbReference>
<dbReference type="SUPFAM" id="SSF53623">
    <property type="entry name" value="MurD-like peptide ligases, catalytic domain"/>
    <property type="match status" value="1"/>
</dbReference>
<dbReference type="EC" id="6.3.2.8" evidence="3 14"/>
<dbReference type="KEGG" id="bhu:bhn_I2511"/>
<evidence type="ECO:0000256" key="6">
    <source>
        <dbReference type="ARBA" id="ARBA00022618"/>
    </source>
</evidence>
<evidence type="ECO:0000256" key="5">
    <source>
        <dbReference type="ARBA" id="ARBA00022598"/>
    </source>
</evidence>
<keyword evidence="11 14" id="KW-0131">Cell cycle</keyword>
<evidence type="ECO:0000256" key="11">
    <source>
        <dbReference type="ARBA" id="ARBA00023306"/>
    </source>
</evidence>
<dbReference type="InterPro" id="IPR013221">
    <property type="entry name" value="Mur_ligase_cen"/>
</dbReference>
<proteinExistence type="inferred from homology"/>
<keyword evidence="5 14" id="KW-0436">Ligase</keyword>
<dbReference type="HAMAP" id="MF_00046">
    <property type="entry name" value="MurC"/>
    <property type="match status" value="1"/>
</dbReference>
<keyword evidence="12 14" id="KW-0961">Cell wall biogenesis/degradation</keyword>
<feature type="binding site" evidence="14">
    <location>
        <begin position="120"/>
        <end position="126"/>
    </location>
    <ligand>
        <name>ATP</name>
        <dbReference type="ChEBI" id="CHEBI:30616"/>
    </ligand>
</feature>
<comment type="subcellular location">
    <subcellularLocation>
        <location evidence="1 14">Cytoplasm</location>
    </subcellularLocation>
</comment>
<dbReference type="InterPro" id="IPR036615">
    <property type="entry name" value="Mur_ligase_C_dom_sf"/>
</dbReference>
<dbReference type="Gene3D" id="3.90.190.20">
    <property type="entry name" value="Mur ligase, C-terminal domain"/>
    <property type="match status" value="1"/>
</dbReference>
<dbReference type="SUPFAM" id="SSF51984">
    <property type="entry name" value="MurCD N-terminal domain"/>
    <property type="match status" value="1"/>
</dbReference>
<gene>
    <name evidence="14" type="primary">murC</name>
    <name evidence="19" type="ORF">bhn_I2511</name>
</gene>
<reference evidence="20" key="1">
    <citation type="submission" date="2016-10" db="EMBL/GenBank/DDBJ databases">
        <title>The complete genome sequence of the rumen bacterium Butyrivibrio hungatei MB2003.</title>
        <authorList>
            <person name="Palevich N."/>
            <person name="Kelly W.J."/>
            <person name="Leahy S.C."/>
            <person name="Altermann E."/>
            <person name="Rakonjac J."/>
            <person name="Attwood G.T."/>
        </authorList>
    </citation>
    <scope>NUCLEOTIDE SEQUENCE [LARGE SCALE GENOMIC DNA]</scope>
    <source>
        <strain evidence="20">MB2003</strain>
    </source>
</reference>
<comment type="similarity">
    <text evidence="14">Belongs to the MurCDEF family.</text>
</comment>
<protein>
    <recommendedName>
        <fullName evidence="3 14">UDP-N-acetylmuramate--L-alanine ligase</fullName>
        <ecNumber evidence="3 14">6.3.2.8</ecNumber>
    </recommendedName>
    <alternativeName>
        <fullName evidence="14">UDP-N-acetylmuramoyl-L-alanine synthetase</fullName>
    </alternativeName>
</protein>
<dbReference type="GO" id="GO:0005737">
    <property type="term" value="C:cytoplasm"/>
    <property type="evidence" value="ECO:0007669"/>
    <property type="project" value="UniProtKB-SubCell"/>
</dbReference>
<evidence type="ECO:0000256" key="9">
    <source>
        <dbReference type="ARBA" id="ARBA00022960"/>
    </source>
</evidence>
<dbReference type="InterPro" id="IPR005758">
    <property type="entry name" value="UDP-N-AcMur_Ala_ligase_MurC"/>
</dbReference>
<dbReference type="Proteomes" id="UP000179284">
    <property type="component" value="Chromosome I"/>
</dbReference>
<dbReference type="GO" id="GO:0051301">
    <property type="term" value="P:cell division"/>
    <property type="evidence" value="ECO:0007669"/>
    <property type="project" value="UniProtKB-KW"/>
</dbReference>
<keyword evidence="15" id="KW-1133">Transmembrane helix</keyword>
<keyword evidence="15" id="KW-0812">Transmembrane</keyword>
<keyword evidence="8 14" id="KW-0067">ATP-binding</keyword>
<feature type="transmembrane region" description="Helical" evidence="15">
    <location>
        <begin position="12"/>
        <end position="30"/>
    </location>
</feature>
<keyword evidence="7 14" id="KW-0547">Nucleotide-binding</keyword>
<evidence type="ECO:0000256" key="10">
    <source>
        <dbReference type="ARBA" id="ARBA00022984"/>
    </source>
</evidence>
<dbReference type="UniPathway" id="UPA00219"/>
<dbReference type="NCBIfam" id="TIGR01082">
    <property type="entry name" value="murC"/>
    <property type="match status" value="1"/>
</dbReference>
<evidence type="ECO:0000256" key="15">
    <source>
        <dbReference type="SAM" id="Phobius"/>
    </source>
</evidence>
<dbReference type="PANTHER" id="PTHR43445:SF3">
    <property type="entry name" value="UDP-N-ACETYLMURAMATE--L-ALANINE LIGASE"/>
    <property type="match status" value="1"/>
</dbReference>
<evidence type="ECO:0000256" key="4">
    <source>
        <dbReference type="ARBA" id="ARBA00022490"/>
    </source>
</evidence>
<feature type="domain" description="Mur ligase C-terminal" evidence="17">
    <location>
        <begin position="320"/>
        <end position="452"/>
    </location>
</feature>
<dbReference type="Pfam" id="PF01225">
    <property type="entry name" value="Mur_ligase"/>
    <property type="match status" value="1"/>
</dbReference>
<evidence type="ECO:0000313" key="19">
    <source>
        <dbReference type="EMBL" id="AOZ97543.1"/>
    </source>
</evidence>
<evidence type="ECO:0000313" key="20">
    <source>
        <dbReference type="Proteomes" id="UP000179284"/>
    </source>
</evidence>
<keyword evidence="9 14" id="KW-0133">Cell shape</keyword>
<evidence type="ECO:0000256" key="7">
    <source>
        <dbReference type="ARBA" id="ARBA00022741"/>
    </source>
</evidence>
<dbReference type="GO" id="GO:0009252">
    <property type="term" value="P:peptidoglycan biosynthetic process"/>
    <property type="evidence" value="ECO:0007669"/>
    <property type="project" value="UniProtKB-UniRule"/>
</dbReference>
<organism evidence="19 20">
    <name type="scientific">Butyrivibrio hungatei</name>
    <dbReference type="NCBI Taxonomy" id="185008"/>
    <lineage>
        <taxon>Bacteria</taxon>
        <taxon>Bacillati</taxon>
        <taxon>Bacillota</taxon>
        <taxon>Clostridia</taxon>
        <taxon>Lachnospirales</taxon>
        <taxon>Lachnospiraceae</taxon>
        <taxon>Butyrivibrio</taxon>
    </lineage>
</organism>
<comment type="catalytic activity">
    <reaction evidence="13 14">
        <text>UDP-N-acetyl-alpha-D-muramate + L-alanine + ATP = UDP-N-acetyl-alpha-D-muramoyl-L-alanine + ADP + phosphate + H(+)</text>
        <dbReference type="Rhea" id="RHEA:23372"/>
        <dbReference type="ChEBI" id="CHEBI:15378"/>
        <dbReference type="ChEBI" id="CHEBI:30616"/>
        <dbReference type="ChEBI" id="CHEBI:43474"/>
        <dbReference type="ChEBI" id="CHEBI:57972"/>
        <dbReference type="ChEBI" id="CHEBI:70757"/>
        <dbReference type="ChEBI" id="CHEBI:83898"/>
        <dbReference type="ChEBI" id="CHEBI:456216"/>
        <dbReference type="EC" id="6.3.2.8"/>
    </reaction>
</comment>
<dbReference type="Pfam" id="PF08245">
    <property type="entry name" value="Mur_ligase_M"/>
    <property type="match status" value="1"/>
</dbReference>
<dbReference type="InterPro" id="IPR036565">
    <property type="entry name" value="Mur-like_cat_sf"/>
</dbReference>
<dbReference type="OrthoDB" id="9804126at2"/>
<dbReference type="Gene3D" id="3.40.50.720">
    <property type="entry name" value="NAD(P)-binding Rossmann-like Domain"/>
    <property type="match status" value="1"/>
</dbReference>
<evidence type="ECO:0000256" key="13">
    <source>
        <dbReference type="ARBA" id="ARBA00047833"/>
    </source>
</evidence>
<feature type="domain" description="Mur ligase central" evidence="18">
    <location>
        <begin position="118"/>
        <end position="297"/>
    </location>
</feature>
<comment type="function">
    <text evidence="14">Cell wall formation.</text>
</comment>
<keyword evidence="20" id="KW-1185">Reference proteome</keyword>
<feature type="domain" description="Mur ligase N-terminal catalytic" evidence="16">
    <location>
        <begin position="11"/>
        <end position="112"/>
    </location>
</feature>
<dbReference type="RefSeq" id="WP_071177134.1">
    <property type="nucleotide sequence ID" value="NZ_CP017831.1"/>
</dbReference>
<accession>A0A1D9P4Y4</accession>
<keyword evidence="4 14" id="KW-0963">Cytoplasm</keyword>
<evidence type="ECO:0000259" key="18">
    <source>
        <dbReference type="Pfam" id="PF08245"/>
    </source>
</evidence>
<dbReference type="SUPFAM" id="SSF53244">
    <property type="entry name" value="MurD-like peptide ligases, peptide-binding domain"/>
    <property type="match status" value="1"/>
</dbReference>
<dbReference type="EMBL" id="CP017831">
    <property type="protein sequence ID" value="AOZ97543.1"/>
    <property type="molecule type" value="Genomic_DNA"/>
</dbReference>
<dbReference type="GO" id="GO:0008763">
    <property type="term" value="F:UDP-N-acetylmuramate-L-alanine ligase activity"/>
    <property type="evidence" value="ECO:0007669"/>
    <property type="project" value="UniProtKB-UniRule"/>
</dbReference>
<evidence type="ECO:0000256" key="8">
    <source>
        <dbReference type="ARBA" id="ARBA00022840"/>
    </source>
</evidence>
<dbReference type="Pfam" id="PF02875">
    <property type="entry name" value="Mur_ligase_C"/>
    <property type="match status" value="1"/>
</dbReference>
<sequence length="464" mass="51019">MYTIDFDKPVHVYFMGIGGISMSGLASILIERKFKVSGSDSKKSAMTENLENQGVTILYGQKAENIEKMQPIDVVVYTAAVHPDNPEFVAAKNAGIPMLTRAELLGQIMKQYGLPIAISGTHGKTTTTSMLSKILLEADTDPTLSIGGVFKDIGGNIRVGKSEYFVTEACEYTNSFLSFFPKISVISNIDADHLDFFKDLDDIRHSFRKFAELLPADGSLIINGDIDNLSYITDGLKCSIITYGSTSDCDFYPTDITYDDHGNPAFKAHLKDGSVLDIKLAVPGIHNVYNALAAIAVSTILDIDKEHVVTALSLFGGTSRRFEYKGEIHGVTIIDDYAHHPTEIKATLTAAQNYPHGKIWCVFQPHTYTRTKALMNEFAEALSLADHVILADIYAARETDNLGISSRTLRDKIIELGHECNYFPTYENFAEIEKFLLQNCTKGDLLITMGAGDVVKIGNELLGL</sequence>
<dbReference type="GO" id="GO:0008360">
    <property type="term" value="P:regulation of cell shape"/>
    <property type="evidence" value="ECO:0007669"/>
    <property type="project" value="UniProtKB-KW"/>
</dbReference>
<evidence type="ECO:0000256" key="1">
    <source>
        <dbReference type="ARBA" id="ARBA00004496"/>
    </source>
</evidence>
<name>A0A1D9P4Y4_9FIRM</name>
<evidence type="ECO:0000256" key="14">
    <source>
        <dbReference type="HAMAP-Rule" id="MF_00046"/>
    </source>
</evidence>
<dbReference type="AlphaFoldDB" id="A0A1D9P4Y4"/>
<keyword evidence="10 14" id="KW-0573">Peptidoglycan synthesis</keyword>
<evidence type="ECO:0000256" key="3">
    <source>
        <dbReference type="ARBA" id="ARBA00012211"/>
    </source>
</evidence>
<keyword evidence="6 14" id="KW-0132">Cell division</keyword>